<dbReference type="PANTHER" id="PTHR30065">
    <property type="entry name" value="FLAGELLAR BIOSYNTHETIC PROTEIN FLIR"/>
    <property type="match status" value="1"/>
</dbReference>
<feature type="transmembrane region" description="Helical" evidence="10">
    <location>
        <begin position="223"/>
        <end position="245"/>
    </location>
</feature>
<dbReference type="Pfam" id="PF01311">
    <property type="entry name" value="Bac_export_1"/>
    <property type="match status" value="1"/>
</dbReference>
<feature type="transmembrane region" description="Helical" evidence="10">
    <location>
        <begin position="12"/>
        <end position="32"/>
    </location>
</feature>
<evidence type="ECO:0000256" key="4">
    <source>
        <dbReference type="ARBA" id="ARBA00022475"/>
    </source>
</evidence>
<evidence type="ECO:0000256" key="6">
    <source>
        <dbReference type="ARBA" id="ARBA00022989"/>
    </source>
</evidence>
<dbReference type="KEGG" id="hsc:HVS_10320"/>
<evidence type="ECO:0000313" key="12">
    <source>
        <dbReference type="Proteomes" id="UP000233534"/>
    </source>
</evidence>
<evidence type="ECO:0000256" key="7">
    <source>
        <dbReference type="ARBA" id="ARBA00023136"/>
    </source>
</evidence>
<organism evidence="11 12">
    <name type="scientific">Acetivibrio saccincola</name>
    <dbReference type="NCBI Taxonomy" id="1677857"/>
    <lineage>
        <taxon>Bacteria</taxon>
        <taxon>Bacillati</taxon>
        <taxon>Bacillota</taxon>
        <taxon>Clostridia</taxon>
        <taxon>Eubacteriales</taxon>
        <taxon>Oscillospiraceae</taxon>
        <taxon>Acetivibrio</taxon>
    </lineage>
</organism>
<proteinExistence type="inferred from homology"/>
<dbReference type="RefSeq" id="WP_101301939.1">
    <property type="nucleotide sequence ID" value="NZ_CP025197.1"/>
</dbReference>
<gene>
    <name evidence="11" type="primary">fliR</name>
    <name evidence="11" type="ORF">HVS_10320</name>
</gene>
<evidence type="ECO:0000256" key="8">
    <source>
        <dbReference type="ARBA" id="ARBA00023143"/>
    </source>
</evidence>
<dbReference type="AlphaFoldDB" id="A0A2K9E3K2"/>
<dbReference type="InterPro" id="IPR006303">
    <property type="entry name" value="FliR"/>
</dbReference>
<dbReference type="InterPro" id="IPR002010">
    <property type="entry name" value="T3SS_IM_R"/>
</dbReference>
<comment type="subcellular location">
    <subcellularLocation>
        <location evidence="10">Cell membrane</location>
        <topology evidence="10">Multi-pass membrane protein</topology>
    </subcellularLocation>
    <subcellularLocation>
        <location evidence="10">Bacterial flagellum basal body</location>
    </subcellularLocation>
</comment>
<keyword evidence="11" id="KW-0966">Cell projection</keyword>
<evidence type="ECO:0000256" key="1">
    <source>
        <dbReference type="ARBA" id="ARBA00002578"/>
    </source>
</evidence>
<evidence type="ECO:0000256" key="3">
    <source>
        <dbReference type="ARBA" id="ARBA00021717"/>
    </source>
</evidence>
<dbReference type="NCBIfam" id="TIGR01400">
    <property type="entry name" value="fliR"/>
    <property type="match status" value="1"/>
</dbReference>
<dbReference type="EMBL" id="CP025197">
    <property type="protein sequence ID" value="AUG57959.1"/>
    <property type="molecule type" value="Genomic_DNA"/>
</dbReference>
<name>A0A2K9E3K2_9FIRM</name>
<evidence type="ECO:0000256" key="5">
    <source>
        <dbReference type="ARBA" id="ARBA00022692"/>
    </source>
</evidence>
<keyword evidence="7 10" id="KW-0472">Membrane</keyword>
<keyword evidence="6 10" id="KW-1133">Transmembrane helix</keyword>
<evidence type="ECO:0000256" key="10">
    <source>
        <dbReference type="RuleBase" id="RU362071"/>
    </source>
</evidence>
<dbReference type="GO" id="GO:0044780">
    <property type="term" value="P:bacterial-type flagellum assembly"/>
    <property type="evidence" value="ECO:0007669"/>
    <property type="project" value="UniProtKB-UniRule"/>
</dbReference>
<dbReference type="PANTHER" id="PTHR30065:SF1">
    <property type="entry name" value="SURFACE PRESENTATION OF ANTIGENS PROTEIN SPAR"/>
    <property type="match status" value="1"/>
</dbReference>
<keyword evidence="4 10" id="KW-1003">Cell membrane</keyword>
<accession>A0A2K9E3K2</accession>
<dbReference type="GO" id="GO:0009425">
    <property type="term" value="C:bacterial-type flagellum basal body"/>
    <property type="evidence" value="ECO:0007669"/>
    <property type="project" value="UniProtKB-SubCell"/>
</dbReference>
<reference evidence="11 12" key="1">
    <citation type="submission" date="2017-12" db="EMBL/GenBank/DDBJ databases">
        <title>Complete genome sequence of Herbivorax saccincola GGR1, a novel Cellulosome-producing hydrolytic bacterium in a thermophilic biogas plant, established by Illumina and Nanopore MinION sequencing.</title>
        <authorList>
            <person name="Pechtl A."/>
            <person name="Ruckert C."/>
            <person name="Koeck D.E."/>
            <person name="Maus I."/>
            <person name="Winkler A."/>
            <person name="Kalinowski J."/>
            <person name="Puhler A."/>
            <person name="Schwarz W.W."/>
            <person name="Zverlov V.V."/>
            <person name="Schluter A."/>
            <person name="Liebl W."/>
        </authorList>
    </citation>
    <scope>NUCLEOTIDE SEQUENCE [LARGE SCALE GENOMIC DNA]</scope>
    <source>
        <strain evidence="12">SR1</strain>
    </source>
</reference>
<dbReference type="PRINTS" id="PR00953">
    <property type="entry name" value="TYPE3IMRPROT"/>
</dbReference>
<keyword evidence="11" id="KW-0969">Cilium</keyword>
<dbReference type="GO" id="GO:0006605">
    <property type="term" value="P:protein targeting"/>
    <property type="evidence" value="ECO:0007669"/>
    <property type="project" value="UniProtKB-UniRule"/>
</dbReference>
<dbReference type="Proteomes" id="UP000233534">
    <property type="component" value="Chromosome"/>
</dbReference>
<keyword evidence="12" id="KW-1185">Reference proteome</keyword>
<sequence>MFIPQGVLLNGIEIFLLIFVRMTGLFVIAPIFSRRNVPVYLKIGFSFMLALMLVTSLKIEDELYYSNIFEYFLLVLKEFLVGITLGYVSYAIFTAIHLAGQLIDMKVGFGIVNVVDPLSNIQVPITSTFYFIFCMLIFLICNGHHVLIRALFYSYDFVPLGKALFSEEVINDVIRVFGNIFIISFKISGPVVAAVLISDVALGIVSKTVPQLNVFMVGMPLKIFLGLSVMVLTMPIFVSLLEYLIKGMDREMYNFLESMTPK</sequence>
<feature type="transmembrane region" description="Helical" evidence="10">
    <location>
        <begin position="177"/>
        <end position="203"/>
    </location>
</feature>
<dbReference type="GO" id="GO:0005886">
    <property type="term" value="C:plasma membrane"/>
    <property type="evidence" value="ECO:0007669"/>
    <property type="project" value="UniProtKB-SubCell"/>
</dbReference>
<evidence type="ECO:0000313" key="11">
    <source>
        <dbReference type="EMBL" id="AUG57959.1"/>
    </source>
</evidence>
<feature type="transmembrane region" description="Helical" evidence="10">
    <location>
        <begin position="121"/>
        <end position="140"/>
    </location>
</feature>
<protein>
    <recommendedName>
        <fullName evidence="3 9">Flagellar biosynthetic protein FliR</fullName>
    </recommendedName>
</protein>
<evidence type="ECO:0000256" key="9">
    <source>
        <dbReference type="NCBIfam" id="TIGR01400"/>
    </source>
</evidence>
<comment type="function">
    <text evidence="1 10">Role in flagellar biosynthesis.</text>
</comment>
<keyword evidence="11" id="KW-0282">Flagellum</keyword>
<comment type="similarity">
    <text evidence="2 10">Belongs to the FliR/MopE/SpaR family.</text>
</comment>
<evidence type="ECO:0000256" key="2">
    <source>
        <dbReference type="ARBA" id="ARBA00009772"/>
    </source>
</evidence>
<feature type="transmembrane region" description="Helical" evidence="10">
    <location>
        <begin position="79"/>
        <end position="100"/>
    </location>
</feature>
<feature type="transmembrane region" description="Helical" evidence="10">
    <location>
        <begin position="39"/>
        <end position="59"/>
    </location>
</feature>
<keyword evidence="8 10" id="KW-0975">Bacterial flagellum</keyword>
<keyword evidence="5 10" id="KW-0812">Transmembrane</keyword>